<dbReference type="PIRSF" id="PIRSF018249">
    <property type="entry name" value="MyrA_prd"/>
    <property type="match status" value="1"/>
</dbReference>
<proteinExistence type="predicted"/>
<dbReference type="PANTHER" id="PTHR43460:SF1">
    <property type="entry name" value="METHYLTRANSFERASE TYPE 11 DOMAIN-CONTAINING PROTEIN"/>
    <property type="match status" value="1"/>
</dbReference>
<evidence type="ECO:0000313" key="5">
    <source>
        <dbReference type="EMBL" id="RLL11400.1"/>
    </source>
</evidence>
<evidence type="ECO:0000313" key="6">
    <source>
        <dbReference type="Proteomes" id="UP000276301"/>
    </source>
</evidence>
<evidence type="ECO:0000259" key="4">
    <source>
        <dbReference type="Pfam" id="PF21302"/>
    </source>
</evidence>
<keyword evidence="6" id="KW-1185">Reference proteome</keyword>
<keyword evidence="2" id="KW-0949">S-adenosyl-L-methionine</keyword>
<dbReference type="InterPro" id="IPR029063">
    <property type="entry name" value="SAM-dependent_MTases_sf"/>
</dbReference>
<dbReference type="CDD" id="cd02440">
    <property type="entry name" value="AdoMet_MTases"/>
    <property type="match status" value="1"/>
</dbReference>
<evidence type="ECO:0000256" key="2">
    <source>
        <dbReference type="PIRSR" id="PIRSR018249-2"/>
    </source>
</evidence>
<dbReference type="InterPro" id="IPR048647">
    <property type="entry name" value="RlmA_N"/>
</dbReference>
<feature type="domain" description="Methyltransferase" evidence="3">
    <location>
        <begin position="89"/>
        <end position="176"/>
    </location>
</feature>
<dbReference type="EMBL" id="RCHT01000009">
    <property type="protein sequence ID" value="RLL11400.1"/>
    <property type="molecule type" value="Genomic_DNA"/>
</dbReference>
<evidence type="ECO:0000256" key="1">
    <source>
        <dbReference type="PIRSR" id="PIRSR018249-1"/>
    </source>
</evidence>
<sequence>MDLYSCPVCGGRLAWGEHACRCPEGHSFDIAAQGYVNLLLANQKSSPNPGDNAEMVAGRTRFLDSGSYAPLSDALNGTVLALCGDAPRILDAGCGEGYYAARLFEALEGAGRAPALFGVDLSKPAVRHAARRCRGGRFAVASLFALPLADGSADLVYNVFSPLCPREFSRVLAPGGHFVAAYPAARHLWGLKSVLYDAPYENADKSFELEGFHITDRRRVRYSFTLEGSALIESLFSMTPYYYKTPAEGAARLAALETLTTEADFWVVTYGKGEA</sequence>
<feature type="domain" description="23S rRNA (guanine(745)-N(1))-methyltransferase N-terminal" evidence="4">
    <location>
        <begin position="4"/>
        <end position="46"/>
    </location>
</feature>
<feature type="binding site" evidence="1">
    <location>
        <position position="22"/>
    </location>
    <ligand>
        <name>Zn(2+)</name>
        <dbReference type="ChEBI" id="CHEBI:29105"/>
    </ligand>
</feature>
<keyword evidence="5" id="KW-0489">Methyltransferase</keyword>
<dbReference type="GO" id="GO:0046872">
    <property type="term" value="F:metal ion binding"/>
    <property type="evidence" value="ECO:0007669"/>
    <property type="project" value="UniProtKB-KW"/>
</dbReference>
<feature type="binding site" evidence="1">
    <location>
        <position position="6"/>
    </location>
    <ligand>
        <name>Zn(2+)</name>
        <dbReference type="ChEBI" id="CHEBI:29105"/>
    </ligand>
</feature>
<accession>A0A498CMV2</accession>
<dbReference type="PANTHER" id="PTHR43460">
    <property type="entry name" value="METHYLTRANSFERASE"/>
    <property type="match status" value="1"/>
</dbReference>
<dbReference type="InterPro" id="IPR052939">
    <property type="entry name" value="23S_rRNA_MeTrnsfrase_RlmA"/>
</dbReference>
<dbReference type="InterPro" id="IPR041698">
    <property type="entry name" value="Methyltransf_25"/>
</dbReference>
<feature type="binding site" evidence="2">
    <location>
        <position position="68"/>
    </location>
    <ligand>
        <name>S-adenosyl-L-methionine</name>
        <dbReference type="ChEBI" id="CHEBI:59789"/>
    </ligand>
</feature>
<feature type="binding site" evidence="2">
    <location>
        <position position="187"/>
    </location>
    <ligand>
        <name>S-adenosyl-L-methionine</name>
        <dbReference type="ChEBI" id="CHEBI:59789"/>
    </ligand>
</feature>
<organism evidence="5 6">
    <name type="scientific">Anaerotruncus massiliensis</name>
    <name type="common">ex Liu et al. 2021</name>
    <dbReference type="NCBI Taxonomy" id="2321404"/>
    <lineage>
        <taxon>Bacteria</taxon>
        <taxon>Bacillati</taxon>
        <taxon>Bacillota</taxon>
        <taxon>Clostridia</taxon>
        <taxon>Eubacteriales</taxon>
        <taxon>Oscillospiraceae</taxon>
        <taxon>Anaerotruncus</taxon>
    </lineage>
</organism>
<comment type="caution">
    <text evidence="5">The sequence shown here is derived from an EMBL/GenBank/DDBJ whole genome shotgun (WGS) entry which is preliminary data.</text>
</comment>
<keyword evidence="1" id="KW-0862">Zinc</keyword>
<name>A0A498CMV2_9FIRM</name>
<protein>
    <submittedName>
        <fullName evidence="5">Methyltransferase domain-containing protein</fullName>
    </submittedName>
</protein>
<dbReference type="AlphaFoldDB" id="A0A498CMV2"/>
<dbReference type="InterPro" id="IPR016718">
    <property type="entry name" value="rRNA_m1G-MeTrfase_A_prd"/>
</dbReference>
<dbReference type="SUPFAM" id="SSF53335">
    <property type="entry name" value="S-adenosyl-L-methionine-dependent methyltransferases"/>
    <property type="match status" value="1"/>
</dbReference>
<keyword evidence="5" id="KW-0808">Transferase</keyword>
<gene>
    <name evidence="5" type="ORF">D4A47_07200</name>
</gene>
<feature type="binding site" evidence="1">
    <location>
        <position position="9"/>
    </location>
    <ligand>
        <name>Zn(2+)</name>
        <dbReference type="ChEBI" id="CHEBI:29105"/>
    </ligand>
</feature>
<feature type="binding site" evidence="1">
    <location>
        <position position="26"/>
    </location>
    <ligand>
        <name>Zn(2+)</name>
        <dbReference type="ChEBI" id="CHEBI:29105"/>
    </ligand>
</feature>
<dbReference type="Pfam" id="PF13649">
    <property type="entry name" value="Methyltransf_25"/>
    <property type="match status" value="1"/>
</dbReference>
<evidence type="ECO:0000259" key="3">
    <source>
        <dbReference type="Pfam" id="PF13649"/>
    </source>
</evidence>
<feature type="binding site" evidence="2">
    <location>
        <begin position="96"/>
        <end position="97"/>
    </location>
    <ligand>
        <name>S-adenosyl-L-methionine</name>
        <dbReference type="ChEBI" id="CHEBI:59789"/>
    </ligand>
</feature>
<dbReference type="Gene3D" id="3.40.50.150">
    <property type="entry name" value="Vaccinia Virus protein VP39"/>
    <property type="match status" value="1"/>
</dbReference>
<keyword evidence="1" id="KW-0479">Metal-binding</keyword>
<dbReference type="RefSeq" id="WP_121586770.1">
    <property type="nucleotide sequence ID" value="NZ_RCHT01000009.1"/>
</dbReference>
<dbReference type="GO" id="GO:0008168">
    <property type="term" value="F:methyltransferase activity"/>
    <property type="evidence" value="ECO:0007669"/>
    <property type="project" value="UniProtKB-KW"/>
</dbReference>
<dbReference type="Proteomes" id="UP000276301">
    <property type="component" value="Unassembled WGS sequence"/>
</dbReference>
<dbReference type="GO" id="GO:0032259">
    <property type="term" value="P:methylation"/>
    <property type="evidence" value="ECO:0007669"/>
    <property type="project" value="UniProtKB-KW"/>
</dbReference>
<dbReference type="Pfam" id="PF21302">
    <property type="entry name" value="Zn_ribbon_RlmA"/>
    <property type="match status" value="1"/>
</dbReference>
<reference evidence="5 6" key="1">
    <citation type="submission" date="2018-10" db="EMBL/GenBank/DDBJ databases">
        <title>Anaerotruncus faecis sp. nov., isolated from human feces.</title>
        <authorList>
            <person name="Wang Y.-J."/>
        </authorList>
    </citation>
    <scope>NUCLEOTIDE SEQUENCE [LARGE SCALE GENOMIC DNA]</scope>
    <source>
        <strain evidence="5 6">22A2-44</strain>
    </source>
</reference>